<protein>
    <submittedName>
        <fullName evidence="3">SFRICE_033417</fullName>
    </submittedName>
</protein>
<keyword evidence="2" id="KW-0732">Signal</keyword>
<gene>
    <name evidence="3" type="ORF">SFRICE_033417</name>
</gene>
<proteinExistence type="predicted"/>
<dbReference type="AlphaFoldDB" id="A0A2H1WZC5"/>
<organism evidence="3">
    <name type="scientific">Spodoptera frugiperda</name>
    <name type="common">Fall armyworm</name>
    <dbReference type="NCBI Taxonomy" id="7108"/>
    <lineage>
        <taxon>Eukaryota</taxon>
        <taxon>Metazoa</taxon>
        <taxon>Ecdysozoa</taxon>
        <taxon>Arthropoda</taxon>
        <taxon>Hexapoda</taxon>
        <taxon>Insecta</taxon>
        <taxon>Pterygota</taxon>
        <taxon>Neoptera</taxon>
        <taxon>Endopterygota</taxon>
        <taxon>Lepidoptera</taxon>
        <taxon>Glossata</taxon>
        <taxon>Ditrysia</taxon>
        <taxon>Noctuoidea</taxon>
        <taxon>Noctuidae</taxon>
        <taxon>Amphipyrinae</taxon>
        <taxon>Spodoptera</taxon>
    </lineage>
</organism>
<feature type="chain" id="PRO_5013695455" evidence="2">
    <location>
        <begin position="18"/>
        <end position="138"/>
    </location>
</feature>
<dbReference type="EMBL" id="ODYU01012184">
    <property type="protein sequence ID" value="SOQ58357.1"/>
    <property type="molecule type" value="Genomic_DNA"/>
</dbReference>
<evidence type="ECO:0000256" key="2">
    <source>
        <dbReference type="SAM" id="SignalP"/>
    </source>
</evidence>
<reference evidence="3" key="1">
    <citation type="submission" date="2016-07" db="EMBL/GenBank/DDBJ databases">
        <authorList>
            <person name="Bretaudeau A."/>
        </authorList>
    </citation>
    <scope>NUCLEOTIDE SEQUENCE</scope>
    <source>
        <strain evidence="3">Rice</strain>
        <tissue evidence="3">Whole body</tissue>
    </source>
</reference>
<accession>A0A2H1WZC5</accession>
<feature type="region of interest" description="Disordered" evidence="1">
    <location>
        <begin position="84"/>
        <end position="107"/>
    </location>
</feature>
<evidence type="ECO:0000256" key="1">
    <source>
        <dbReference type="SAM" id="MobiDB-lite"/>
    </source>
</evidence>
<sequence length="138" mass="15235">MAAKFIIFAFIVAAVGAEIADECLCDPPSELETKGLWQFFKQLSTEVSDTEDKNVLAVLPGELSPLLDCNCVEKNRKKRKILPEVADEAPETPEPLETPVADPGFESVPIGERSPKCPQGYVWFGILCVDENLVLERK</sequence>
<name>A0A2H1WZC5_SPOFR</name>
<feature type="signal peptide" evidence="2">
    <location>
        <begin position="1"/>
        <end position="17"/>
    </location>
</feature>
<evidence type="ECO:0000313" key="3">
    <source>
        <dbReference type="EMBL" id="SOQ58357.1"/>
    </source>
</evidence>